<protein>
    <submittedName>
        <fullName evidence="3">PSP1-domain-containing protein</fullName>
    </submittedName>
</protein>
<reference evidence="3 4" key="1">
    <citation type="submission" date="2016-07" db="EMBL/GenBank/DDBJ databases">
        <title>Pervasive Adenine N6-methylation of Active Genes in Fungi.</title>
        <authorList>
            <consortium name="DOE Joint Genome Institute"/>
            <person name="Mondo S.J."/>
            <person name="Dannebaum R.O."/>
            <person name="Kuo R.C."/>
            <person name="Labutti K."/>
            <person name="Haridas S."/>
            <person name="Kuo A."/>
            <person name="Salamov A."/>
            <person name="Ahrendt S.R."/>
            <person name="Lipzen A."/>
            <person name="Sullivan W."/>
            <person name="Andreopoulos W.B."/>
            <person name="Clum A."/>
            <person name="Lindquist E."/>
            <person name="Daum C."/>
            <person name="Ramamoorthy G.K."/>
            <person name="Gryganskyi A."/>
            <person name="Culley D."/>
            <person name="Magnuson J.K."/>
            <person name="James T.Y."/>
            <person name="O'Malley M.A."/>
            <person name="Stajich J.E."/>
            <person name="Spatafora J.W."/>
            <person name="Visel A."/>
            <person name="Grigoriev I.V."/>
        </authorList>
    </citation>
    <scope>NUCLEOTIDE SEQUENCE [LARGE SCALE GENOMIC DNA]</scope>
    <source>
        <strain evidence="3 4">NRRL 3301</strain>
    </source>
</reference>
<dbReference type="EMBL" id="MCGT01000025">
    <property type="protein sequence ID" value="ORX49916.1"/>
    <property type="molecule type" value="Genomic_DNA"/>
</dbReference>
<dbReference type="PANTHER" id="PTHR43830">
    <property type="entry name" value="PROTEIN PSP1"/>
    <property type="match status" value="1"/>
</dbReference>
<feature type="region of interest" description="Disordered" evidence="1">
    <location>
        <begin position="1"/>
        <end position="95"/>
    </location>
</feature>
<feature type="region of interest" description="Disordered" evidence="1">
    <location>
        <begin position="463"/>
        <end position="490"/>
    </location>
</feature>
<sequence>MDDQKEKKKSLLSPSAAPFQWKPTSMPPHPLDSGPQRPPSMSQQPPSPFYQSQPTQPSSFPSSTWAAPLSSPPPWTPTLPLSQLPPPAPVAANVNTTTPGAVPFFSDNFHDPPNQPFRDHRSFVQFGKDKLHQNLQDPWLYNHPTPPPSALYSMPEESPSVFPDLPAMSSFLSELDDHEDLAAFQRARSKSSAPAFDNWASHRWFNPFAPSDPLLGSSRRFSVHPSMDPPIPVKDSISDSLVGFSRRHSVAVSALPQHQDDVFNLSKLETSIDELTMVPPSPSSVPLSAAAMTSSSLVTTSLPSTVLQSPLHPTPTASASTITATPVTTPAVKKDLYAKVAASSLSNADTIDHLAITSPPHHALPHHHPRASHSASSTSTSDQPSPFHQLPKCEDMGKGVKLDAIAKDALFVLVEFKSNRTELFYCAHASVIAKVNDWVMVEADRGHDLGKVVADHVNPIHHYQQQQQASLTQPTVSTSSSSSLSSASEAIDTDQLRQQLRLKRLFRLARPEEISLLTSKEQDELKALATCQAKVQQRKLNIKVVNAEYQWDRRKLTFYFLADRRVDFRELVRELFKLYKTRIWMCDLNTAAAS</sequence>
<organism evidence="3 4">
    <name type="scientific">Hesseltinella vesiculosa</name>
    <dbReference type="NCBI Taxonomy" id="101127"/>
    <lineage>
        <taxon>Eukaryota</taxon>
        <taxon>Fungi</taxon>
        <taxon>Fungi incertae sedis</taxon>
        <taxon>Mucoromycota</taxon>
        <taxon>Mucoromycotina</taxon>
        <taxon>Mucoromycetes</taxon>
        <taxon>Mucorales</taxon>
        <taxon>Cunninghamellaceae</taxon>
        <taxon>Hesseltinella</taxon>
    </lineage>
</organism>
<comment type="caution">
    <text evidence="3">The sequence shown here is derived from an EMBL/GenBank/DDBJ whole genome shotgun (WGS) entry which is preliminary data.</text>
</comment>
<feature type="region of interest" description="Disordered" evidence="1">
    <location>
        <begin position="357"/>
        <end position="392"/>
    </location>
</feature>
<dbReference type="InterPro" id="IPR047767">
    <property type="entry name" value="PSP1-like"/>
</dbReference>
<dbReference type="GO" id="GO:0005737">
    <property type="term" value="C:cytoplasm"/>
    <property type="evidence" value="ECO:0007669"/>
    <property type="project" value="TreeGrafter"/>
</dbReference>
<evidence type="ECO:0000313" key="4">
    <source>
        <dbReference type="Proteomes" id="UP000242146"/>
    </source>
</evidence>
<dbReference type="AlphaFoldDB" id="A0A1X2GBK4"/>
<evidence type="ECO:0000256" key="1">
    <source>
        <dbReference type="SAM" id="MobiDB-lite"/>
    </source>
</evidence>
<dbReference type="PANTHER" id="PTHR43830:SF3">
    <property type="entry name" value="PROTEIN PSP1"/>
    <property type="match status" value="1"/>
</dbReference>
<dbReference type="PROSITE" id="PS51411">
    <property type="entry name" value="PSP1_C"/>
    <property type="match status" value="1"/>
</dbReference>
<gene>
    <name evidence="3" type="ORF">DM01DRAFT_1347715</name>
</gene>
<keyword evidence="4" id="KW-1185">Reference proteome</keyword>
<dbReference type="Proteomes" id="UP000242146">
    <property type="component" value="Unassembled WGS sequence"/>
</dbReference>
<feature type="compositionally biased region" description="Low complexity" evidence="1">
    <location>
        <begin position="372"/>
        <end position="386"/>
    </location>
</feature>
<accession>A0A1X2GBK4</accession>
<feature type="compositionally biased region" description="Low complexity" evidence="1">
    <location>
        <begin position="477"/>
        <end position="488"/>
    </location>
</feature>
<evidence type="ECO:0000313" key="3">
    <source>
        <dbReference type="EMBL" id="ORX49916.1"/>
    </source>
</evidence>
<feature type="compositionally biased region" description="Pro residues" evidence="1">
    <location>
        <begin position="70"/>
        <end position="89"/>
    </location>
</feature>
<dbReference type="OrthoDB" id="243127at2759"/>
<dbReference type="InterPro" id="IPR007557">
    <property type="entry name" value="PSP1_C"/>
</dbReference>
<proteinExistence type="predicted"/>
<feature type="compositionally biased region" description="Low complexity" evidence="1">
    <location>
        <begin position="33"/>
        <end position="69"/>
    </location>
</feature>
<evidence type="ECO:0000259" key="2">
    <source>
        <dbReference type="PROSITE" id="PS51411"/>
    </source>
</evidence>
<feature type="domain" description="PSP1 C-terminal" evidence="2">
    <location>
        <begin position="503"/>
        <end position="588"/>
    </location>
</feature>
<dbReference type="Pfam" id="PF04468">
    <property type="entry name" value="PSP1"/>
    <property type="match status" value="1"/>
</dbReference>
<dbReference type="NCBIfam" id="NF041131">
    <property type="entry name" value="RicT_YaaT_fam"/>
    <property type="match status" value="1"/>
</dbReference>
<name>A0A1X2GBK4_9FUNG</name>